<organism evidence="1 2">
    <name type="scientific">Trichonephila clavipes</name>
    <name type="common">Golden silk orbweaver</name>
    <name type="synonym">Nephila clavipes</name>
    <dbReference type="NCBI Taxonomy" id="2585209"/>
    <lineage>
        <taxon>Eukaryota</taxon>
        <taxon>Metazoa</taxon>
        <taxon>Ecdysozoa</taxon>
        <taxon>Arthropoda</taxon>
        <taxon>Chelicerata</taxon>
        <taxon>Arachnida</taxon>
        <taxon>Araneae</taxon>
        <taxon>Araneomorphae</taxon>
        <taxon>Entelegynae</taxon>
        <taxon>Araneoidea</taxon>
        <taxon>Nephilidae</taxon>
        <taxon>Trichonephila</taxon>
    </lineage>
</organism>
<name>A0A8X6SGI3_TRICX</name>
<evidence type="ECO:0000313" key="2">
    <source>
        <dbReference type="Proteomes" id="UP000887159"/>
    </source>
</evidence>
<evidence type="ECO:0000313" key="1">
    <source>
        <dbReference type="EMBL" id="GFY13259.1"/>
    </source>
</evidence>
<keyword evidence="2" id="KW-1185">Reference proteome</keyword>
<comment type="caution">
    <text evidence="1">The sequence shown here is derived from an EMBL/GenBank/DDBJ whole genome shotgun (WGS) entry which is preliminary data.</text>
</comment>
<proteinExistence type="predicted"/>
<protein>
    <submittedName>
        <fullName evidence="1">Uncharacterized protein</fullName>
    </submittedName>
</protein>
<accession>A0A8X6SGI3</accession>
<dbReference type="EMBL" id="BMAU01021321">
    <property type="protein sequence ID" value="GFY13259.1"/>
    <property type="molecule type" value="Genomic_DNA"/>
</dbReference>
<dbReference type="Proteomes" id="UP000887159">
    <property type="component" value="Unassembled WGS sequence"/>
</dbReference>
<gene>
    <name evidence="1" type="ORF">TNCV_2335231</name>
</gene>
<reference evidence="1" key="1">
    <citation type="submission" date="2020-08" db="EMBL/GenBank/DDBJ databases">
        <title>Multicomponent nature underlies the extraordinary mechanical properties of spider dragline silk.</title>
        <authorList>
            <person name="Kono N."/>
            <person name="Nakamura H."/>
            <person name="Mori M."/>
            <person name="Yoshida Y."/>
            <person name="Ohtoshi R."/>
            <person name="Malay A.D."/>
            <person name="Moran D.A.P."/>
            <person name="Tomita M."/>
            <person name="Numata K."/>
            <person name="Arakawa K."/>
        </authorList>
    </citation>
    <scope>NUCLEOTIDE SEQUENCE</scope>
</reference>
<sequence>MSSSAFTWHVLLSKVFLQSAGNRHVYESKSEDLTLIKL</sequence>
<dbReference type="AlphaFoldDB" id="A0A8X6SGI3"/>